<comment type="cofactor">
    <cofactor evidence="8">
        <name>Zn(2+)</name>
        <dbReference type="ChEBI" id="CHEBI:29105"/>
    </cofactor>
    <text evidence="8">Binds 1 zinc ion per subunit.</text>
</comment>
<dbReference type="HAMAP" id="MF_00972">
    <property type="entry name" value="tRNA_aden_deaminase"/>
    <property type="match status" value="1"/>
</dbReference>
<dbReference type="Proteomes" id="UP000280296">
    <property type="component" value="Unassembled WGS sequence"/>
</dbReference>
<feature type="binding site" evidence="8">
    <location>
        <position position="76"/>
    </location>
    <ligand>
        <name>Zn(2+)</name>
        <dbReference type="ChEBI" id="CHEBI:29105"/>
        <note>catalytic</note>
    </ligand>
</feature>
<dbReference type="Gene3D" id="3.40.140.10">
    <property type="entry name" value="Cytidine Deaminase, domain 2"/>
    <property type="match status" value="1"/>
</dbReference>
<evidence type="ECO:0000256" key="5">
    <source>
        <dbReference type="ARBA" id="ARBA00022801"/>
    </source>
</evidence>
<dbReference type="OrthoDB" id="9802676at2"/>
<evidence type="ECO:0000313" key="11">
    <source>
        <dbReference type="Proteomes" id="UP000280296"/>
    </source>
</evidence>
<evidence type="ECO:0000256" key="2">
    <source>
        <dbReference type="ARBA" id="ARBA00011738"/>
    </source>
</evidence>
<feature type="domain" description="CMP/dCMP-type deaminase" evidence="9">
    <location>
        <begin position="1"/>
        <end position="114"/>
    </location>
</feature>
<comment type="function">
    <text evidence="8">Catalyzes the deamination of adenosine to inosine at the wobble position 34 of tRNA(Arg2).</text>
</comment>
<comment type="caution">
    <text evidence="10">The sequence shown here is derived from an EMBL/GenBank/DDBJ whole genome shotgun (WGS) entry which is preliminary data.</text>
</comment>
<dbReference type="FunFam" id="3.40.140.10:FF:000005">
    <property type="entry name" value="tRNA-specific adenosine deaminase"/>
    <property type="match status" value="1"/>
</dbReference>
<evidence type="ECO:0000313" key="10">
    <source>
        <dbReference type="EMBL" id="RUL86139.1"/>
    </source>
</evidence>
<dbReference type="PANTHER" id="PTHR11079:SF202">
    <property type="entry name" value="TRNA-SPECIFIC ADENOSINE DEAMINASE"/>
    <property type="match status" value="1"/>
</dbReference>
<evidence type="ECO:0000256" key="1">
    <source>
        <dbReference type="ARBA" id="ARBA00010669"/>
    </source>
</evidence>
<dbReference type="RefSeq" id="WP_126726686.1">
    <property type="nucleotide sequence ID" value="NZ_RYZH01000034.1"/>
</dbReference>
<gene>
    <name evidence="8" type="primary">tadA</name>
    <name evidence="10" type="ORF">TsocGM_17160</name>
</gene>
<comment type="subunit">
    <text evidence="2 8">Homodimer.</text>
</comment>
<dbReference type="AlphaFoldDB" id="A0A432MGT7"/>
<protein>
    <recommendedName>
        <fullName evidence="8">tRNA-specific adenosine deaminase</fullName>
        <ecNumber evidence="8">3.5.4.33</ecNumber>
    </recommendedName>
</protein>
<keyword evidence="3 8" id="KW-0819">tRNA processing</keyword>
<dbReference type="InterPro" id="IPR002125">
    <property type="entry name" value="CMP_dCMP_dom"/>
</dbReference>
<accession>A0A432MGT7</accession>
<organism evidence="10 11">
    <name type="scientific">Tautonia sociabilis</name>
    <dbReference type="NCBI Taxonomy" id="2080755"/>
    <lineage>
        <taxon>Bacteria</taxon>
        <taxon>Pseudomonadati</taxon>
        <taxon>Planctomycetota</taxon>
        <taxon>Planctomycetia</taxon>
        <taxon>Isosphaerales</taxon>
        <taxon>Isosphaeraceae</taxon>
        <taxon>Tautonia</taxon>
    </lineage>
</organism>
<dbReference type="EMBL" id="RYZH01000034">
    <property type="protein sequence ID" value="RUL86139.1"/>
    <property type="molecule type" value="Genomic_DNA"/>
</dbReference>
<proteinExistence type="inferred from homology"/>
<dbReference type="InterPro" id="IPR028883">
    <property type="entry name" value="tRNA_aden_deaminase"/>
</dbReference>
<evidence type="ECO:0000256" key="8">
    <source>
        <dbReference type="HAMAP-Rule" id="MF_00972"/>
    </source>
</evidence>
<reference evidence="10 11" key="2">
    <citation type="submission" date="2019-01" db="EMBL/GenBank/DDBJ databases">
        <title>Tautonia sociabilis, a novel thermotolerant planctomycete of Isosphaeraceae family, isolated from a 4000 m deep subterranean habitat.</title>
        <authorList>
            <person name="Kovaleva O.L."/>
            <person name="Elcheninov A.G."/>
            <person name="Van Heerden E."/>
            <person name="Toshchakov S.V."/>
            <person name="Novikov A."/>
            <person name="Bonch-Osmolovskaya E.A."/>
            <person name="Kublanov I.V."/>
        </authorList>
    </citation>
    <scope>NUCLEOTIDE SEQUENCE [LARGE SCALE GENOMIC DNA]</scope>
    <source>
        <strain evidence="10 11">GM2012</strain>
    </source>
</reference>
<evidence type="ECO:0000259" key="9">
    <source>
        <dbReference type="PROSITE" id="PS51747"/>
    </source>
</evidence>
<comment type="catalytic activity">
    <reaction evidence="7 8">
        <text>adenosine(34) in tRNA + H2O + H(+) = inosine(34) in tRNA + NH4(+)</text>
        <dbReference type="Rhea" id="RHEA:43168"/>
        <dbReference type="Rhea" id="RHEA-COMP:10373"/>
        <dbReference type="Rhea" id="RHEA-COMP:10374"/>
        <dbReference type="ChEBI" id="CHEBI:15377"/>
        <dbReference type="ChEBI" id="CHEBI:15378"/>
        <dbReference type="ChEBI" id="CHEBI:28938"/>
        <dbReference type="ChEBI" id="CHEBI:74411"/>
        <dbReference type="ChEBI" id="CHEBI:82852"/>
        <dbReference type="EC" id="3.5.4.33"/>
    </reaction>
</comment>
<keyword evidence="5 8" id="KW-0378">Hydrolase</keyword>
<keyword evidence="4 8" id="KW-0479">Metal-binding</keyword>
<evidence type="ECO:0000256" key="4">
    <source>
        <dbReference type="ARBA" id="ARBA00022723"/>
    </source>
</evidence>
<feature type="active site" description="Proton donor" evidence="8">
    <location>
        <position position="48"/>
    </location>
</feature>
<sequence>MHRALDLAREAFRLGEVPVGCVITLEDRIIAEAFNQRELLSDPTAHAERLAISSAGRSLGTWRLDGCRLYVTLEPCPMCAGSIVLARIPLIVYGASDPKAGACDSLYRLTRDRRLNHQARTQGGVLSEECGELLSRFFQHRRHDSLSPPAGRSA</sequence>
<evidence type="ECO:0000256" key="7">
    <source>
        <dbReference type="ARBA" id="ARBA00048045"/>
    </source>
</evidence>
<dbReference type="EC" id="3.5.4.33" evidence="8"/>
<feature type="binding site" evidence="8">
    <location>
        <position position="46"/>
    </location>
    <ligand>
        <name>Zn(2+)</name>
        <dbReference type="ChEBI" id="CHEBI:29105"/>
        <note>catalytic</note>
    </ligand>
</feature>
<evidence type="ECO:0000256" key="6">
    <source>
        <dbReference type="ARBA" id="ARBA00022833"/>
    </source>
</evidence>
<dbReference type="InterPro" id="IPR016192">
    <property type="entry name" value="APOBEC/CMP_deaminase_Zn-bd"/>
</dbReference>
<feature type="binding site" evidence="8">
    <location>
        <position position="79"/>
    </location>
    <ligand>
        <name>Zn(2+)</name>
        <dbReference type="ChEBI" id="CHEBI:29105"/>
        <note>catalytic</note>
    </ligand>
</feature>
<keyword evidence="11" id="KW-1185">Reference proteome</keyword>
<keyword evidence="6 8" id="KW-0862">Zinc</keyword>
<dbReference type="GO" id="GO:0052717">
    <property type="term" value="F:tRNA-specific adenosine-34 deaminase activity"/>
    <property type="evidence" value="ECO:0007669"/>
    <property type="project" value="UniProtKB-UniRule"/>
</dbReference>
<comment type="similarity">
    <text evidence="1">Belongs to the cytidine and deoxycytidylate deaminase family. ADAT2 subfamily.</text>
</comment>
<dbReference type="GO" id="GO:0008270">
    <property type="term" value="F:zinc ion binding"/>
    <property type="evidence" value="ECO:0007669"/>
    <property type="project" value="UniProtKB-UniRule"/>
</dbReference>
<dbReference type="GO" id="GO:0002100">
    <property type="term" value="P:tRNA wobble adenosine to inosine editing"/>
    <property type="evidence" value="ECO:0007669"/>
    <property type="project" value="UniProtKB-UniRule"/>
</dbReference>
<dbReference type="SUPFAM" id="SSF53927">
    <property type="entry name" value="Cytidine deaminase-like"/>
    <property type="match status" value="1"/>
</dbReference>
<dbReference type="PROSITE" id="PS51747">
    <property type="entry name" value="CYT_DCMP_DEAMINASES_2"/>
    <property type="match status" value="1"/>
</dbReference>
<dbReference type="PANTHER" id="PTHR11079">
    <property type="entry name" value="CYTOSINE DEAMINASE FAMILY MEMBER"/>
    <property type="match status" value="1"/>
</dbReference>
<evidence type="ECO:0000256" key="3">
    <source>
        <dbReference type="ARBA" id="ARBA00022694"/>
    </source>
</evidence>
<dbReference type="InterPro" id="IPR016193">
    <property type="entry name" value="Cytidine_deaminase-like"/>
</dbReference>
<reference evidence="10 11" key="1">
    <citation type="submission" date="2018-12" db="EMBL/GenBank/DDBJ databases">
        <authorList>
            <person name="Toschakov S.V."/>
        </authorList>
    </citation>
    <scope>NUCLEOTIDE SEQUENCE [LARGE SCALE GENOMIC DNA]</scope>
    <source>
        <strain evidence="10 11">GM2012</strain>
    </source>
</reference>
<dbReference type="NCBIfam" id="NF008113">
    <property type="entry name" value="PRK10860.1"/>
    <property type="match status" value="1"/>
</dbReference>
<name>A0A432MGT7_9BACT</name>
<dbReference type="PROSITE" id="PS00903">
    <property type="entry name" value="CYT_DCMP_DEAMINASES_1"/>
    <property type="match status" value="1"/>
</dbReference>
<dbReference type="CDD" id="cd01285">
    <property type="entry name" value="nucleoside_deaminase"/>
    <property type="match status" value="1"/>
</dbReference>
<dbReference type="Pfam" id="PF00383">
    <property type="entry name" value="dCMP_cyt_deam_1"/>
    <property type="match status" value="1"/>
</dbReference>